<sequence>MTTFLRIIIYRNKFLAYLIFIVLIGLTLHVLTSAIVINQSLGNARIEAANAFSSIESDFQNDTDRIEAYIQRIYSNQALMKDTQYFMSPTIDQYLTKKLLNNPYSEQELLSFPEDVKTYLYNWAQGDIMQISVHSKHGGNVMLFDNKGIPSYQFGKSNDDEIFQESIQKGFVYRKKLFHTSEGTGEIRFLVSSERIFSRVSNYQLGKAAAVNAAGDVYLIGNGNMKIVQQAIARKDTHGFVFDNLLSPTFYVTFSSSKFNYKLVSTIDLGTLIRKESSVLFMLFFVILTAIVSVLLLVVYNLRDDARFLHRIIQSINRVKTADFTPNKPARYRRNEYGMIAREVDDMIRQLDRHIHNEFVLKLKQQEAEMKALQHQINPHFLYNTLEVIRSTALVNQDAHTADAIATLGALYREIVQKDNIITIGSELELLQKYLKIMEFKYPDLFYYQIDVSESILELPTIKFWMQTLAENFFVHGFSMEKEFNLFIVTGREDNDFYKLEFIDNGISIEEVRLADIRKALSSNYGANTKSIGLYNVCTRLKYFYRDGLSISVDNNIEAGVKISVQISKEVISDVQAVNR</sequence>
<dbReference type="AlphaFoldDB" id="A0A916ZAX8"/>
<protein>
    <recommendedName>
        <fullName evidence="2">Signal transduction histidine kinase internal region domain-containing protein</fullName>
    </recommendedName>
</protein>
<feature type="transmembrane region" description="Helical" evidence="1">
    <location>
        <begin position="14"/>
        <end position="37"/>
    </location>
</feature>
<dbReference type="Pfam" id="PF06580">
    <property type="entry name" value="His_kinase"/>
    <property type="match status" value="1"/>
</dbReference>
<feature type="domain" description="Signal transduction histidine kinase internal region" evidence="2">
    <location>
        <begin position="368"/>
        <end position="444"/>
    </location>
</feature>
<dbReference type="GO" id="GO:0000155">
    <property type="term" value="F:phosphorelay sensor kinase activity"/>
    <property type="evidence" value="ECO:0007669"/>
    <property type="project" value="InterPro"/>
</dbReference>
<gene>
    <name evidence="3" type="ORF">GCM10010911_47180</name>
</gene>
<accession>A0A916ZAX8</accession>
<organism evidence="3 4">
    <name type="scientific">Paenibacillus nasutitermitis</name>
    <dbReference type="NCBI Taxonomy" id="1652958"/>
    <lineage>
        <taxon>Bacteria</taxon>
        <taxon>Bacillati</taxon>
        <taxon>Bacillota</taxon>
        <taxon>Bacilli</taxon>
        <taxon>Bacillales</taxon>
        <taxon>Paenibacillaceae</taxon>
        <taxon>Paenibacillus</taxon>
    </lineage>
</organism>
<name>A0A916ZAX8_9BACL</name>
<keyword evidence="1" id="KW-0472">Membrane</keyword>
<dbReference type="Proteomes" id="UP000612456">
    <property type="component" value="Unassembled WGS sequence"/>
</dbReference>
<proteinExistence type="predicted"/>
<dbReference type="InterPro" id="IPR050640">
    <property type="entry name" value="Bact_2-comp_sensor_kinase"/>
</dbReference>
<keyword evidence="1" id="KW-0812">Transmembrane</keyword>
<dbReference type="PANTHER" id="PTHR34220">
    <property type="entry name" value="SENSOR HISTIDINE KINASE YPDA"/>
    <property type="match status" value="1"/>
</dbReference>
<dbReference type="EMBL" id="BMHP01000003">
    <property type="protein sequence ID" value="GGD83579.1"/>
    <property type="molecule type" value="Genomic_DNA"/>
</dbReference>
<reference evidence="3" key="2">
    <citation type="submission" date="2020-09" db="EMBL/GenBank/DDBJ databases">
        <authorList>
            <person name="Sun Q."/>
            <person name="Zhou Y."/>
        </authorList>
    </citation>
    <scope>NUCLEOTIDE SEQUENCE</scope>
    <source>
        <strain evidence="3">CGMCC 1.15178</strain>
    </source>
</reference>
<evidence type="ECO:0000259" key="2">
    <source>
        <dbReference type="Pfam" id="PF06580"/>
    </source>
</evidence>
<reference evidence="3" key="1">
    <citation type="journal article" date="2014" name="Int. J. Syst. Evol. Microbiol.">
        <title>Complete genome sequence of Corynebacterium casei LMG S-19264T (=DSM 44701T), isolated from a smear-ripened cheese.</title>
        <authorList>
            <consortium name="US DOE Joint Genome Institute (JGI-PGF)"/>
            <person name="Walter F."/>
            <person name="Albersmeier A."/>
            <person name="Kalinowski J."/>
            <person name="Ruckert C."/>
        </authorList>
    </citation>
    <scope>NUCLEOTIDE SEQUENCE</scope>
    <source>
        <strain evidence="3">CGMCC 1.15178</strain>
    </source>
</reference>
<evidence type="ECO:0000313" key="4">
    <source>
        <dbReference type="Proteomes" id="UP000612456"/>
    </source>
</evidence>
<evidence type="ECO:0000313" key="3">
    <source>
        <dbReference type="EMBL" id="GGD83579.1"/>
    </source>
</evidence>
<dbReference type="PANTHER" id="PTHR34220:SF7">
    <property type="entry name" value="SENSOR HISTIDINE KINASE YPDA"/>
    <property type="match status" value="1"/>
</dbReference>
<feature type="transmembrane region" description="Helical" evidence="1">
    <location>
        <begin position="279"/>
        <end position="302"/>
    </location>
</feature>
<dbReference type="Gene3D" id="6.10.340.10">
    <property type="match status" value="1"/>
</dbReference>
<dbReference type="InterPro" id="IPR010559">
    <property type="entry name" value="Sig_transdc_His_kin_internal"/>
</dbReference>
<evidence type="ECO:0000256" key="1">
    <source>
        <dbReference type="SAM" id="Phobius"/>
    </source>
</evidence>
<comment type="caution">
    <text evidence="3">The sequence shown here is derived from an EMBL/GenBank/DDBJ whole genome shotgun (WGS) entry which is preliminary data.</text>
</comment>
<dbReference type="GO" id="GO:0016020">
    <property type="term" value="C:membrane"/>
    <property type="evidence" value="ECO:0007669"/>
    <property type="project" value="InterPro"/>
</dbReference>
<keyword evidence="4" id="KW-1185">Reference proteome</keyword>
<keyword evidence="1" id="KW-1133">Transmembrane helix</keyword>